<evidence type="ECO:0000256" key="1">
    <source>
        <dbReference type="ARBA" id="ARBA00000707"/>
    </source>
</evidence>
<gene>
    <name evidence="10" type="ORF">ARMOST_08668</name>
</gene>
<keyword evidence="5" id="KW-0378">Hydrolase</keyword>
<accession>A0A284R9C3</accession>
<evidence type="ECO:0000256" key="5">
    <source>
        <dbReference type="ARBA" id="ARBA00022801"/>
    </source>
</evidence>
<evidence type="ECO:0000259" key="7">
    <source>
        <dbReference type="Pfam" id="PF12340"/>
    </source>
</evidence>
<dbReference type="STRING" id="47428.A0A284R9C3"/>
<dbReference type="PANTHER" id="PTHR13367">
    <property type="entry name" value="UBIQUITIN THIOESTERASE"/>
    <property type="match status" value="1"/>
</dbReference>
<evidence type="ECO:0000256" key="4">
    <source>
        <dbReference type="ARBA" id="ARBA00022786"/>
    </source>
</evidence>
<dbReference type="PANTHER" id="PTHR13367:SF34">
    <property type="match status" value="1"/>
</dbReference>
<feature type="domain" description="DUF6606" evidence="9">
    <location>
        <begin position="7"/>
        <end position="253"/>
    </location>
</feature>
<dbReference type="SUPFAM" id="SSF52540">
    <property type="entry name" value="P-loop containing nucleoside triphosphate hydrolases"/>
    <property type="match status" value="1"/>
</dbReference>
<comment type="catalytic activity">
    <reaction evidence="1">
        <text>Thiol-dependent hydrolysis of ester, thioester, amide, peptide and isopeptide bonds formed by the C-terminal Gly of ubiquitin (a 76-residue protein attached to proteins as an intracellular targeting signal).</text>
        <dbReference type="EC" id="3.4.19.12"/>
    </reaction>
</comment>
<dbReference type="Proteomes" id="UP000219338">
    <property type="component" value="Unassembled WGS sequence"/>
</dbReference>
<keyword evidence="6" id="KW-0788">Thiol protease</keyword>
<sequence>MEELIYIVNHVFLPIQLPHGSDQSQSNNGALCRVVLESAQEYHNVHGNPDIWEPIIKMLRNFEALQPLTSAVVARQFSEMRRGDVLVFHIRAQNAGVIFRRKGDQVVFECFEAAAPSDHVMAAIGKLVCSFPGPAITFPAQLFDGVHFRRELASFLTHMDRDYLEDNLPGNNQVPHPRYITQLLTDIINGLAQAQISHPGGVARYGSSYALRYSRVYIKVKFLHLSVAVSQHNIIGDHRRYKSFMAFLMARIIEKCITANLDIVRLVCMACKVSHRSVKLGNSAPDFVVARVTEAVKHVRRLLERKFENIRSIQGRTENWDPGRLNIAADMTMSLPQLLPYIRQILQYANQASAHSSFTPTHAVRLLNERLFNFTRNRLTLAFQMDTRVALADFEFCVEMYLPPWLRGAINDESASSTLSICIEEYAKAAMVAYASNPEDESIMILTLMTLWVAMDQVAVAQCPLLRDYSPEIPVDLFQPLLLRRQWSIKRLSNIQHYLRERHASARNNRSVFDGDIGPDSFAVKYYDSPDGSQYPGLRARIERDADRERTRVQGLWRTNTDLHRQLQNQAEALQHTQVMRPIGRGRNRREYHLDRRCPRCQADTVANSMKTEVHEWPLPTQALMEKVVLFELVPPPVFVHWRSTTYTILYDVCLPYSCHRSEGVRPPITLAQYVPLQRYVDGMLGRVALASTVPPLTKYGGSRSLPCNEADVCQPNALVYRLHDSLRDIWVQDSFKQCSIRDMCTLRLTPGSVYDNLEYAVRGTSHTPNEVVANQADCAPGLALHEYEAFATLRAGPRLQWLNILREVRSRVLTFGCEPVHTLLIQSAWQIGVVTENNSLDWHEDLQSPDFCDVLLRELDDLLGSVEANWLESTTVRTVVLLAGRVLASGILPPGDILDAAYRLLRRARDITFSWMHQLVDRLQRAEEEDTIRDLQRLVFESAATCRCTYDVDTDHFQFLLATRNDIAILIECSIMIYDNSPPQLDTMSPDFIRLCRRDERFASLMQIHLSDVFMRDCRGLNDAISSIWPGYRPSGRWTAIQQPGELWKYQRWMTTTTIADEGQQAQEVHLNLLTGSLLINGKPLGRLPRNITAHPLYTRTFGSKILDVVPADMPGTEFASRTLISGWQVFLGIDGPRLVIRAKKEDQVLELIPHAKFSGDLPKPFVEDYVHWLDVSTLEIEFRPRSSLWKSSPANWRLTSLRSRPVMTNPSQRMVDIHSSTFSMVLSRLKALEILDFIIITTPSDSPNQLHIDLPRFQLSFFMNADRALECQNFPEMIVDPDQSAETLLGLRNYLILRFKDDHEFPRCRRILIPYGEVHCEQHEDHVSITIDRGTSRRVTYHEYMIDNDMRCLVSQTSLTGKLYQVYLHALTSYYLPDPLTLLTGTEEALRELQSAACFSFQSPQKEDLVLLKKIQALTPQRAWCFQRKNMQHIYWKSNLSPLAQHHAFSTLVDSIMEHIQAMDVFGTKIDQDVSHNDPEIDHLSRRAAFRLAAFYPEEYGFAPSQETCDVVYQSRDLERHEDNVATDVTRMVFTGPSTLHPPPILREKLSEWGTIGPSDNGLEFSFSYSRQWLDASHLRRNWIPFLYYLSSNRADPTFINKCRWQLMFSLPALAYCAIDVRTVIPSLLASVMNQNAQVLQITQPWAQAASSMALDFSDGTMPQETRMGAIISEAAHLLHNSPVWTLGQRNQEQYEVFVTRRLLAYQNLRRTQGDSLRQLLLATWPCDDPILEARRAAEYTMFDVRSVLAHMKSYFKTCYNNRLVSSFTDMVQNDISAVLRIGVTENVARYTFVPCSQGHESKSSTISLSHVFATRNMPAAGNITRTFKSVEVPETWCFPPDTANLRLLIEEFQESPDTCKRLYARDLEQSRQSLRSQSSTVLPPSDIVWTIDQAKDYRNDCRQSMDTTLANIQRSLNRCSSRNERALQLAGLWPRLTPRAILRRLLHGNGNPSGIMEKYAYSYLEYQRSQRLLRAVVRENHTEFYREGFNNKVTAYRYPEWILLQLENNLICRKIQTEVADAIISPPSGQNSVLQLNMGEGKSSVIVPMAAVALAKGDAIVRVVVLKPLANQMFQMLIERLSGLLNRRIFYMPFSRQLDVGPERIRLIRSIYTRCMEAGGILVAQPEHMLSFKLMGIDRLIHASMNPGEGQFSRDLLNLQKWVTEHSRDILDESDEILHCRYQLIYTVGQQRSLEGYPDRWTTIQQIFSLVASCADSIQQMHPLGVEVRPQSGCFPFFRILRREAGDALVEAVCQKILSGHLENYPFFSRLPVGVVHDFITNVHVAADDARTIEVQCSESNTWSLLLILRGLFAHGILIYILSSRRWRVDYGLDLSRSLLAVPYRAKDVPSLLAEFGHPDVAISLTCLSYYYSGLTENQLDTCFQLLYKQDDPFSEYESWIKIDNSVPAPLHHLSGVNTKDREQYSNYLIPLFQRNHAVVDFYLSHVVFPKQAKEFPWKLSTSGWDLAEGRAQVTTGFSGTNDNRYLLPTSIRQRDRPDQQSTNAKVLAYLLRSENNYYKCARNPHNGNSLTAQEFLDLLVQERPEIEVLLDVGAQMLELRNEQLVRYWLSLCPNFLGAVYFSDSDELMVLNRRSNVEPLLLSPLKYQLDRCLVYLDQAHTRGTDLRLPLNFRAAITLGSKVTKDRLVQGAMRMRQLGQGQSVMFFAPLEIDRKIRGVAGKSEEDVLKTIDVLRWVMTETCDDIMHHVPHWAQQGLDYFRRRDAWTNFTASGSTAYELLIPWVQPEGRSLKDLYAVTEGSAALNVIVMGTPELRDRCQQLGVNFVPNNNIDEEQEREVNQEIEREQQIERPAKRKPAVHVLRNDVRHFIETGVILPRSPAIASLFQSLSNRPFGTTVWSPKLLCTNDFAKTVLEETVAGQATDNSSSHFLRSVNWILSSTAGNVPRLVVLSPFEVNELLPVIRRSRCVRLHVYAPRVTSTTKPFDDLQFHYFPRTLALGGPFTQVDHTLTTQLNIFAGQLYLTDYAAYRALCLFLGLHLSGETDGLPYQSDGFISQRDRSRDGRVDLSPFTRSPVPFLKDLVALRRKGNTYMSTHVGRLLHGHSLTLESFS</sequence>
<feature type="domain" description="DUF3645" evidence="8">
    <location>
        <begin position="2337"/>
        <end position="2369"/>
    </location>
</feature>
<dbReference type="InterPro" id="IPR022099">
    <property type="entry name" value="DUF3638"/>
</dbReference>
<proteinExistence type="predicted"/>
<evidence type="ECO:0000259" key="8">
    <source>
        <dbReference type="Pfam" id="PF12359"/>
    </source>
</evidence>
<keyword evidence="4" id="KW-0833">Ubl conjugation pathway</keyword>
<dbReference type="Pfam" id="PF12340">
    <property type="entry name" value="DUF3638"/>
    <property type="match status" value="1"/>
</dbReference>
<evidence type="ECO:0000256" key="3">
    <source>
        <dbReference type="ARBA" id="ARBA00022670"/>
    </source>
</evidence>
<dbReference type="GO" id="GO:0004843">
    <property type="term" value="F:cysteine-type deubiquitinase activity"/>
    <property type="evidence" value="ECO:0007669"/>
    <property type="project" value="UniProtKB-EC"/>
</dbReference>
<evidence type="ECO:0000256" key="6">
    <source>
        <dbReference type="ARBA" id="ARBA00022807"/>
    </source>
</evidence>
<dbReference type="InterPro" id="IPR022105">
    <property type="entry name" value="DUF3645"/>
</dbReference>
<dbReference type="InterPro" id="IPR027417">
    <property type="entry name" value="P-loop_NTPase"/>
</dbReference>
<dbReference type="GO" id="GO:0006508">
    <property type="term" value="P:proteolysis"/>
    <property type="evidence" value="ECO:0007669"/>
    <property type="project" value="UniProtKB-KW"/>
</dbReference>
<dbReference type="Pfam" id="PF20255">
    <property type="entry name" value="DUF6606"/>
    <property type="match status" value="1"/>
</dbReference>
<dbReference type="InterPro" id="IPR046541">
    <property type="entry name" value="DUF6606"/>
</dbReference>
<dbReference type="InterPro" id="IPR051346">
    <property type="entry name" value="OTU_Deubiquitinase"/>
</dbReference>
<evidence type="ECO:0000313" key="10">
    <source>
        <dbReference type="EMBL" id="SJL05302.1"/>
    </source>
</evidence>
<feature type="domain" description="DUF3638" evidence="7">
    <location>
        <begin position="1995"/>
        <end position="2221"/>
    </location>
</feature>
<organism evidence="10 11">
    <name type="scientific">Armillaria ostoyae</name>
    <name type="common">Armillaria root rot fungus</name>
    <dbReference type="NCBI Taxonomy" id="47428"/>
    <lineage>
        <taxon>Eukaryota</taxon>
        <taxon>Fungi</taxon>
        <taxon>Dikarya</taxon>
        <taxon>Basidiomycota</taxon>
        <taxon>Agaricomycotina</taxon>
        <taxon>Agaricomycetes</taxon>
        <taxon>Agaricomycetidae</taxon>
        <taxon>Agaricales</taxon>
        <taxon>Marasmiineae</taxon>
        <taxon>Physalacriaceae</taxon>
        <taxon>Armillaria</taxon>
    </lineage>
</organism>
<dbReference type="EC" id="3.4.19.12" evidence="2"/>
<reference evidence="11" key="1">
    <citation type="journal article" date="2017" name="Nat. Ecol. Evol.">
        <title>Genome expansion and lineage-specific genetic innovations in the forest pathogenic fungi Armillaria.</title>
        <authorList>
            <person name="Sipos G."/>
            <person name="Prasanna A.N."/>
            <person name="Walter M.C."/>
            <person name="O'Connor E."/>
            <person name="Balint B."/>
            <person name="Krizsan K."/>
            <person name="Kiss B."/>
            <person name="Hess J."/>
            <person name="Varga T."/>
            <person name="Slot J."/>
            <person name="Riley R."/>
            <person name="Boka B."/>
            <person name="Rigling D."/>
            <person name="Barry K."/>
            <person name="Lee J."/>
            <person name="Mihaltcheva S."/>
            <person name="LaButti K."/>
            <person name="Lipzen A."/>
            <person name="Waldron R."/>
            <person name="Moloney N.M."/>
            <person name="Sperisen C."/>
            <person name="Kredics L."/>
            <person name="Vagvoelgyi C."/>
            <person name="Patrignani A."/>
            <person name="Fitzpatrick D."/>
            <person name="Nagy I."/>
            <person name="Doyle S."/>
            <person name="Anderson J.B."/>
            <person name="Grigoriev I.V."/>
            <person name="Gueldener U."/>
            <person name="Muensterkoetter M."/>
            <person name="Nagy L.G."/>
        </authorList>
    </citation>
    <scope>NUCLEOTIDE SEQUENCE [LARGE SCALE GENOMIC DNA]</scope>
    <source>
        <strain evidence="11">C18/9</strain>
    </source>
</reference>
<dbReference type="Pfam" id="PF12359">
    <property type="entry name" value="DUF3645"/>
    <property type="match status" value="1"/>
</dbReference>
<name>A0A284R9C3_ARMOS</name>
<keyword evidence="3" id="KW-0645">Protease</keyword>
<dbReference type="EMBL" id="FUEG01000006">
    <property type="protein sequence ID" value="SJL05302.1"/>
    <property type="molecule type" value="Genomic_DNA"/>
</dbReference>
<evidence type="ECO:0000313" key="11">
    <source>
        <dbReference type="Proteomes" id="UP000219338"/>
    </source>
</evidence>
<dbReference type="OrthoDB" id="3182339at2759"/>
<dbReference type="OMA" id="LERHEDN"/>
<protein>
    <recommendedName>
        <fullName evidence="2">ubiquitinyl hydrolase 1</fullName>
        <ecNumber evidence="2">3.4.19.12</ecNumber>
    </recommendedName>
</protein>
<keyword evidence="11" id="KW-1185">Reference proteome</keyword>
<evidence type="ECO:0000256" key="2">
    <source>
        <dbReference type="ARBA" id="ARBA00012759"/>
    </source>
</evidence>
<evidence type="ECO:0000259" key="9">
    <source>
        <dbReference type="Pfam" id="PF20255"/>
    </source>
</evidence>